<proteinExistence type="predicted"/>
<dbReference type="EMBL" id="CADCUD010000151">
    <property type="protein sequence ID" value="CAA9345039.1"/>
    <property type="molecule type" value="Genomic_DNA"/>
</dbReference>
<sequence length="228" mass="25816">MSHPRTDSSGTQLIDTSVMPTLHTFFRRELRLAAGVINGVADGDRHRAGVICDHLDFVTRSLHHHHTIEDELLWPKLLERVPEELAPIVHLMESQHERLDALLQEVARVLTTYRATADAETRDRLADLFDTVYAHLVEHLDAEEARLLPIAARALTQAEWDEMGEAGRKGTPRKELSLTLGMYQYEGKPEAIAEMLSEAPPPVRWIVPKLSRRAFRKHALRIHGTATP</sequence>
<accession>A0A6J4LYP5</accession>
<feature type="domain" description="Hemerythrin-like" evidence="1">
    <location>
        <begin position="23"/>
        <end position="150"/>
    </location>
</feature>
<dbReference type="InterPro" id="IPR012312">
    <property type="entry name" value="Hemerythrin-like"/>
</dbReference>
<dbReference type="Gene3D" id="1.20.120.520">
    <property type="entry name" value="nmb1532 protein domain like"/>
    <property type="match status" value="1"/>
</dbReference>
<dbReference type="AlphaFoldDB" id="A0A6J4LYP5"/>
<dbReference type="PANTHER" id="PTHR39966:SF1">
    <property type="entry name" value="HEMERYTHRIN-LIKE DOMAIN-CONTAINING PROTEIN"/>
    <property type="match status" value="1"/>
</dbReference>
<reference evidence="2" key="1">
    <citation type="submission" date="2020-02" db="EMBL/GenBank/DDBJ databases">
        <authorList>
            <person name="Meier V. D."/>
        </authorList>
    </citation>
    <scope>NUCLEOTIDE SEQUENCE</scope>
    <source>
        <strain evidence="2">AVDCRST_MAG46</strain>
    </source>
</reference>
<dbReference type="GO" id="GO:0005886">
    <property type="term" value="C:plasma membrane"/>
    <property type="evidence" value="ECO:0007669"/>
    <property type="project" value="TreeGrafter"/>
</dbReference>
<gene>
    <name evidence="2" type="ORF">AVDCRST_MAG46-2230</name>
</gene>
<name>A0A6J4LYP5_9ACTN</name>
<dbReference type="PANTHER" id="PTHR39966">
    <property type="entry name" value="BLL2471 PROTEIN-RELATED"/>
    <property type="match status" value="1"/>
</dbReference>
<dbReference type="CDD" id="cd12108">
    <property type="entry name" value="Hr-like"/>
    <property type="match status" value="1"/>
</dbReference>
<evidence type="ECO:0000313" key="2">
    <source>
        <dbReference type="EMBL" id="CAA9345039.1"/>
    </source>
</evidence>
<protein>
    <recommendedName>
        <fullName evidence="1">Hemerythrin-like domain-containing protein</fullName>
    </recommendedName>
</protein>
<evidence type="ECO:0000259" key="1">
    <source>
        <dbReference type="Pfam" id="PF01814"/>
    </source>
</evidence>
<dbReference type="Pfam" id="PF01814">
    <property type="entry name" value="Hemerythrin"/>
    <property type="match status" value="1"/>
</dbReference>
<organism evidence="2">
    <name type="scientific">uncultured Nocardioidaceae bacterium</name>
    <dbReference type="NCBI Taxonomy" id="253824"/>
    <lineage>
        <taxon>Bacteria</taxon>
        <taxon>Bacillati</taxon>
        <taxon>Actinomycetota</taxon>
        <taxon>Actinomycetes</taxon>
        <taxon>Propionibacteriales</taxon>
        <taxon>Nocardioidaceae</taxon>
        <taxon>environmental samples</taxon>
    </lineage>
</organism>